<proteinExistence type="predicted"/>
<dbReference type="InterPro" id="IPR050678">
    <property type="entry name" value="DNA_Partitioning_ATPase"/>
</dbReference>
<dbReference type="Proteomes" id="UP000597886">
    <property type="component" value="Unassembled WGS sequence"/>
</dbReference>
<sequence length="251" mass="28388">MKIIACYSNKGGVGKTATSVNLAYSYAQAGQQVLLCDLDPQGASGFYFRVKPSKKLKDARFFEDVGRFIKAIRASDFEGLDVLPANLTFRDFDVFLSRMRNKRSRLKKALMAAGSDYDVIILDCPPNFSTLSENVFKAADEIVVPVMPTTLSERSFDQLVSFFEQHKLRKKKLRAFFSMVQHRKVLHQETMKAMRKLYPKRFLQAVVPFAADIEKMGQYRAPVCTYAGRSAACASYRALFEELENGVISNQ</sequence>
<dbReference type="PIRSF" id="PIRSF009320">
    <property type="entry name" value="Nuc_binding_HP_1000"/>
    <property type="match status" value="1"/>
</dbReference>
<comment type="caution">
    <text evidence="2">The sequence shown here is derived from an EMBL/GenBank/DDBJ whole genome shotgun (WGS) entry which is preliminary data.</text>
</comment>
<reference evidence="2" key="1">
    <citation type="submission" date="2019-12" db="EMBL/GenBank/DDBJ databases">
        <title>Ruegeria JWLKs population differentiation of coral mucus and skeleton niches.</title>
        <authorList>
            <person name="Luo D."/>
        </authorList>
    </citation>
    <scope>NUCLEOTIDE SEQUENCE</scope>
    <source>
        <strain evidence="2">HKCCD6181</strain>
    </source>
</reference>
<dbReference type="CDD" id="cd02042">
    <property type="entry name" value="ParAB_family"/>
    <property type="match status" value="1"/>
</dbReference>
<dbReference type="EMBL" id="WVRA01000001">
    <property type="protein sequence ID" value="NOE17381.1"/>
    <property type="molecule type" value="Genomic_DNA"/>
</dbReference>
<organism evidence="2 3">
    <name type="scientific">Ruegeria atlantica</name>
    <dbReference type="NCBI Taxonomy" id="81569"/>
    <lineage>
        <taxon>Bacteria</taxon>
        <taxon>Pseudomonadati</taxon>
        <taxon>Pseudomonadota</taxon>
        <taxon>Alphaproteobacteria</taxon>
        <taxon>Rhodobacterales</taxon>
        <taxon>Roseobacteraceae</taxon>
        <taxon>Ruegeria</taxon>
    </lineage>
</organism>
<evidence type="ECO:0000313" key="2">
    <source>
        <dbReference type="EMBL" id="NOE17381.1"/>
    </source>
</evidence>
<dbReference type="InterPro" id="IPR027417">
    <property type="entry name" value="P-loop_NTPase"/>
</dbReference>
<dbReference type="RefSeq" id="WP_171328678.1">
    <property type="nucleotide sequence ID" value="NZ_WVRA01000001.1"/>
</dbReference>
<feature type="domain" description="AAA" evidence="1">
    <location>
        <begin position="1"/>
        <end position="170"/>
    </location>
</feature>
<dbReference type="PANTHER" id="PTHR13696">
    <property type="entry name" value="P-LOOP CONTAINING NUCLEOSIDE TRIPHOSPHATE HYDROLASE"/>
    <property type="match status" value="1"/>
</dbReference>
<accession>A0AA91BZC7</accession>
<evidence type="ECO:0000313" key="3">
    <source>
        <dbReference type="Proteomes" id="UP000597886"/>
    </source>
</evidence>
<protein>
    <submittedName>
        <fullName evidence="2">AAA family ATPase</fullName>
    </submittedName>
</protein>
<dbReference type="SUPFAM" id="SSF52540">
    <property type="entry name" value="P-loop containing nucleoside triphosphate hydrolases"/>
    <property type="match status" value="1"/>
</dbReference>
<dbReference type="Gene3D" id="3.40.50.300">
    <property type="entry name" value="P-loop containing nucleotide triphosphate hydrolases"/>
    <property type="match status" value="1"/>
</dbReference>
<dbReference type="AlphaFoldDB" id="A0AA91BZC7"/>
<evidence type="ECO:0000259" key="1">
    <source>
        <dbReference type="Pfam" id="PF13614"/>
    </source>
</evidence>
<gene>
    <name evidence="2" type="ORF">GS634_04505</name>
</gene>
<dbReference type="InterPro" id="IPR025669">
    <property type="entry name" value="AAA_dom"/>
</dbReference>
<dbReference type="PANTHER" id="PTHR13696:SF52">
    <property type="entry name" value="PARA FAMILY PROTEIN CT_582"/>
    <property type="match status" value="1"/>
</dbReference>
<name>A0AA91BZC7_9RHOB</name>
<dbReference type="Pfam" id="PF13614">
    <property type="entry name" value="AAA_31"/>
    <property type="match status" value="1"/>
</dbReference>